<proteinExistence type="predicted"/>
<dbReference type="Proteomes" id="UP001516023">
    <property type="component" value="Unassembled WGS sequence"/>
</dbReference>
<comment type="caution">
    <text evidence="1">The sequence shown here is derived from an EMBL/GenBank/DDBJ whole genome shotgun (WGS) entry which is preliminary data.</text>
</comment>
<reference evidence="1 2" key="1">
    <citation type="journal article" date="2020" name="G3 (Bethesda)">
        <title>Improved Reference Genome for Cyclotella cryptica CCMP332, a Model for Cell Wall Morphogenesis, Salinity Adaptation, and Lipid Production in Diatoms (Bacillariophyta).</title>
        <authorList>
            <person name="Roberts W.R."/>
            <person name="Downey K.M."/>
            <person name="Ruck E.C."/>
            <person name="Traller J.C."/>
            <person name="Alverson A.J."/>
        </authorList>
    </citation>
    <scope>NUCLEOTIDE SEQUENCE [LARGE SCALE GENOMIC DNA]</scope>
    <source>
        <strain evidence="1 2">CCMP332</strain>
    </source>
</reference>
<name>A0ABD3QH51_9STRA</name>
<accession>A0ABD3QH51</accession>
<gene>
    <name evidence="1" type="ORF">HJC23_010372</name>
</gene>
<sequence length="189" mass="21605">MMHPRFSSSHFRMLNPSNIYLRLFSNGFDTSPPILFDLILRSDWSAAMKRVSMHPNEARYRHPRGYTILHCAVESGAPLDFVKAMVNAFPQGLGIKDWKGRSPRDVALYNETKDFLNKAEHNELSGSAKVLVDSPSVEAGENYEVILQIERLKGEVSLLESSCQRIRERIGFINYKTKEYLKYSAKSCD</sequence>
<dbReference type="EMBL" id="JABMIG020000036">
    <property type="protein sequence ID" value="KAL3799722.1"/>
    <property type="molecule type" value="Genomic_DNA"/>
</dbReference>
<evidence type="ECO:0000313" key="2">
    <source>
        <dbReference type="Proteomes" id="UP001516023"/>
    </source>
</evidence>
<dbReference type="AlphaFoldDB" id="A0ABD3QH51"/>
<evidence type="ECO:0000313" key="1">
    <source>
        <dbReference type="EMBL" id="KAL3799722.1"/>
    </source>
</evidence>
<protein>
    <submittedName>
        <fullName evidence="1">Uncharacterized protein</fullName>
    </submittedName>
</protein>
<organism evidence="1 2">
    <name type="scientific">Cyclotella cryptica</name>
    <dbReference type="NCBI Taxonomy" id="29204"/>
    <lineage>
        <taxon>Eukaryota</taxon>
        <taxon>Sar</taxon>
        <taxon>Stramenopiles</taxon>
        <taxon>Ochrophyta</taxon>
        <taxon>Bacillariophyta</taxon>
        <taxon>Coscinodiscophyceae</taxon>
        <taxon>Thalassiosirophycidae</taxon>
        <taxon>Stephanodiscales</taxon>
        <taxon>Stephanodiscaceae</taxon>
        <taxon>Cyclotella</taxon>
    </lineage>
</organism>
<keyword evidence="2" id="KW-1185">Reference proteome</keyword>